<name>A0ABQ6GGI8_9BACL</name>
<dbReference type="EMBL" id="BSSQ01000016">
    <property type="protein sequence ID" value="GLX70066.1"/>
    <property type="molecule type" value="Genomic_DNA"/>
</dbReference>
<accession>A0ABQ6GGI8</accession>
<dbReference type="Pfam" id="PF19912">
    <property type="entry name" value="DUF6385"/>
    <property type="match status" value="1"/>
</dbReference>
<gene>
    <name evidence="2" type="ORF">MU1_44120</name>
</gene>
<dbReference type="Proteomes" id="UP001157114">
    <property type="component" value="Unassembled WGS sequence"/>
</dbReference>
<evidence type="ECO:0000313" key="2">
    <source>
        <dbReference type="EMBL" id="GLX70066.1"/>
    </source>
</evidence>
<keyword evidence="3" id="KW-1185">Reference proteome</keyword>
<feature type="domain" description="DUF6385" evidence="1">
    <location>
        <begin position="7"/>
        <end position="84"/>
    </location>
</feature>
<protein>
    <recommendedName>
        <fullName evidence="1">DUF6385 domain-containing protein</fullName>
    </recommendedName>
</protein>
<comment type="caution">
    <text evidence="2">The sequence shown here is derived from an EMBL/GenBank/DDBJ whole genome shotgun (WGS) entry which is preliminary data.</text>
</comment>
<evidence type="ECO:0000259" key="1">
    <source>
        <dbReference type="Pfam" id="PF19912"/>
    </source>
</evidence>
<sequence length="101" mass="11495">MPTQDTASDLVFSYAVLNRGKNAAIVRLEVGPNGVDFAHDYETVIEAGGIEIMTPSRFMHFTRLSIRSKLTGAPTLIQVYFQAQRAEMRPVHEFHFLREKR</sequence>
<evidence type="ECO:0000313" key="3">
    <source>
        <dbReference type="Proteomes" id="UP001157114"/>
    </source>
</evidence>
<proteinExistence type="predicted"/>
<dbReference type="InterPro" id="IPR045965">
    <property type="entry name" value="DUF6385"/>
</dbReference>
<organism evidence="2 3">
    <name type="scientific">Paenibacillus glycanilyticus</name>
    <dbReference type="NCBI Taxonomy" id="126569"/>
    <lineage>
        <taxon>Bacteria</taxon>
        <taxon>Bacillati</taxon>
        <taxon>Bacillota</taxon>
        <taxon>Bacilli</taxon>
        <taxon>Bacillales</taxon>
        <taxon>Paenibacillaceae</taxon>
        <taxon>Paenibacillus</taxon>
    </lineage>
</organism>
<reference evidence="2 3" key="1">
    <citation type="submission" date="2023-03" db="EMBL/GenBank/DDBJ databases">
        <title>Draft genome sequence of the bacteria which degrade cell wall of Tricholomamatutake.</title>
        <authorList>
            <person name="Konishi Y."/>
            <person name="Fukuta Y."/>
            <person name="Shirasaka N."/>
        </authorList>
    </citation>
    <scope>NUCLEOTIDE SEQUENCE [LARGE SCALE GENOMIC DNA]</scope>
    <source>
        <strain evidence="3">mu1</strain>
    </source>
</reference>